<organism evidence="1 2">
    <name type="scientific">Eutrema salsugineum</name>
    <name type="common">Saltwater cress</name>
    <name type="synonym">Sisymbrium salsugineum</name>
    <dbReference type="NCBI Taxonomy" id="72664"/>
    <lineage>
        <taxon>Eukaryota</taxon>
        <taxon>Viridiplantae</taxon>
        <taxon>Streptophyta</taxon>
        <taxon>Embryophyta</taxon>
        <taxon>Tracheophyta</taxon>
        <taxon>Spermatophyta</taxon>
        <taxon>Magnoliopsida</taxon>
        <taxon>eudicotyledons</taxon>
        <taxon>Gunneridae</taxon>
        <taxon>Pentapetalae</taxon>
        <taxon>rosids</taxon>
        <taxon>malvids</taxon>
        <taxon>Brassicales</taxon>
        <taxon>Brassicaceae</taxon>
        <taxon>Eutremeae</taxon>
        <taxon>Eutrema</taxon>
    </lineage>
</organism>
<dbReference type="Gramene" id="ESQ50036">
    <property type="protein sequence ID" value="ESQ50036"/>
    <property type="gene ID" value="EUTSA_v10002335mg"/>
</dbReference>
<dbReference type="Proteomes" id="UP000030689">
    <property type="component" value="Unassembled WGS sequence"/>
</dbReference>
<dbReference type="KEGG" id="eus:EUTSA_v10002335mg"/>
<evidence type="ECO:0000313" key="1">
    <source>
        <dbReference type="EMBL" id="ESQ50036.1"/>
    </source>
</evidence>
<proteinExistence type="predicted"/>
<evidence type="ECO:0000313" key="2">
    <source>
        <dbReference type="Proteomes" id="UP000030689"/>
    </source>
</evidence>
<dbReference type="AlphaFoldDB" id="V4NTL0"/>
<keyword evidence="2" id="KW-1185">Reference proteome</keyword>
<accession>V4NTL0</accession>
<gene>
    <name evidence="1" type="ORF">EUTSA_v10002335mg</name>
</gene>
<protein>
    <submittedName>
        <fullName evidence="1">Uncharacterized protein</fullName>
    </submittedName>
</protein>
<name>V4NTL0_EUTSA</name>
<dbReference type="EMBL" id="KI517398">
    <property type="protein sequence ID" value="ESQ50036.1"/>
    <property type="molecule type" value="Genomic_DNA"/>
</dbReference>
<sequence length="130" mass="14860">MKSGRPQRLLSPQRADVLVLLSKLRLLSPRLVTLKVKRIVSSLLPVQESMWKKGRRSPEVPKGLELQSLRSSSLSTARTLLRRNLDQLKEDLGVRNLRVPQLSLVRRRSFLSLNVSLVMVLNRQMSLDLV</sequence>
<reference evidence="1 2" key="1">
    <citation type="journal article" date="2013" name="Front. Plant Sci.">
        <title>The Reference Genome of the Halophytic Plant Eutrema salsugineum.</title>
        <authorList>
            <person name="Yang R."/>
            <person name="Jarvis D.E."/>
            <person name="Chen H."/>
            <person name="Beilstein M.A."/>
            <person name="Grimwood J."/>
            <person name="Jenkins J."/>
            <person name="Shu S."/>
            <person name="Prochnik S."/>
            <person name="Xin M."/>
            <person name="Ma C."/>
            <person name="Schmutz J."/>
            <person name="Wing R.A."/>
            <person name="Mitchell-Olds T."/>
            <person name="Schumaker K.S."/>
            <person name="Wang X."/>
        </authorList>
    </citation>
    <scope>NUCLEOTIDE SEQUENCE [LARGE SCALE GENOMIC DNA]</scope>
</reference>